<dbReference type="InterPro" id="IPR020845">
    <property type="entry name" value="AMP-binding_CS"/>
</dbReference>
<keyword evidence="2" id="KW-1133">Transmembrane helix</keyword>
<evidence type="ECO:0000313" key="4">
    <source>
        <dbReference type="EMBL" id="MEE2058543.1"/>
    </source>
</evidence>
<feature type="region of interest" description="Disordered" evidence="1">
    <location>
        <begin position="513"/>
        <end position="532"/>
    </location>
</feature>
<evidence type="ECO:0000259" key="3">
    <source>
        <dbReference type="Pfam" id="PF00501"/>
    </source>
</evidence>
<dbReference type="Gene3D" id="3.40.50.12780">
    <property type="entry name" value="N-terminal domain of ligase-like"/>
    <property type="match status" value="1"/>
</dbReference>
<keyword evidence="2" id="KW-0812">Transmembrane</keyword>
<dbReference type="InterPro" id="IPR042099">
    <property type="entry name" value="ANL_N_sf"/>
</dbReference>
<dbReference type="CDD" id="cd04433">
    <property type="entry name" value="AFD_class_I"/>
    <property type="match status" value="1"/>
</dbReference>
<dbReference type="Pfam" id="PF00501">
    <property type="entry name" value="AMP-binding"/>
    <property type="match status" value="1"/>
</dbReference>
<dbReference type="SUPFAM" id="SSF56801">
    <property type="entry name" value="Acetyl-CoA synthetase-like"/>
    <property type="match status" value="1"/>
</dbReference>
<feature type="domain" description="AMP-dependent synthetase/ligase" evidence="3">
    <location>
        <begin position="7"/>
        <end position="374"/>
    </location>
</feature>
<reference evidence="4 5" key="1">
    <citation type="submission" date="2023-07" db="EMBL/GenBank/DDBJ databases">
        <authorList>
            <person name="Girao M."/>
            <person name="Carvalho M.F."/>
        </authorList>
    </citation>
    <scope>NUCLEOTIDE SEQUENCE [LARGE SCALE GENOMIC DNA]</scope>
    <source>
        <strain evidence="4 5">YIM65754</strain>
    </source>
</reference>
<evidence type="ECO:0000256" key="2">
    <source>
        <dbReference type="SAM" id="Phobius"/>
    </source>
</evidence>
<keyword evidence="5" id="KW-1185">Reference proteome</keyword>
<sequence length="532" mass="56184">MGSLVSERAREQPSKDAVVDTANRMSYWELDESARRIAATLVSGGVTAGTRVGLIMPNNVDWVRIAVAVTRIGAVLVPLSTLLSGAELRAQIRTASISHLVSVDEFRGRRYLDLLSDEIGGPALPPGEAILADLPSLRRVWTLPDVLDAQPGPEIQAVAESLETAVAPGDTMIVIFTSGSSGAPKGVLHSHAGALGAVASGLTARCITSDTRLYLPMPFFWVGGFGAGILSALIAGATLVTEEIPVADTTLALLERERVTLFRGWPDQAVALARRADEVDIGLSALRPGSLPALLPADRRPEPGSQANLFGMTETFGPYAGFPLDTALRRAQWGSCGTPFGGMTVRITDVESGVPVPAGAEGQIEVRGPHILQGICGRSREEVFTPDGFYRTGDLGCLDTDGFLFHRGRIDDMVKVNGATVYPSEVQAALRRITGVENAFVTHIDGDSGPRIGAAVVCRPPLDPSELRTAAKELLSSFKVPTVWLVLDSDETIPRGGTGKVDARGLRDRLARLGTTAGNHTTSAPVNGTRPA</sequence>
<dbReference type="PANTHER" id="PTHR43767">
    <property type="entry name" value="LONG-CHAIN-FATTY-ACID--COA LIGASE"/>
    <property type="match status" value="1"/>
</dbReference>
<feature type="transmembrane region" description="Helical" evidence="2">
    <location>
        <begin position="219"/>
        <end position="240"/>
    </location>
</feature>
<comment type="caution">
    <text evidence="4">The sequence shown here is derived from an EMBL/GenBank/DDBJ whole genome shotgun (WGS) entry which is preliminary data.</text>
</comment>
<evidence type="ECO:0000313" key="5">
    <source>
        <dbReference type="Proteomes" id="UP001336020"/>
    </source>
</evidence>
<dbReference type="InterPro" id="IPR000873">
    <property type="entry name" value="AMP-dep_synth/lig_dom"/>
</dbReference>
<dbReference type="InterPro" id="IPR050237">
    <property type="entry name" value="ATP-dep_AMP-bd_enzyme"/>
</dbReference>
<dbReference type="EMBL" id="JAUTXY010000005">
    <property type="protein sequence ID" value="MEE2058543.1"/>
    <property type="molecule type" value="Genomic_DNA"/>
</dbReference>
<dbReference type="Proteomes" id="UP001336020">
    <property type="component" value="Unassembled WGS sequence"/>
</dbReference>
<dbReference type="Gene3D" id="3.30.300.30">
    <property type="match status" value="1"/>
</dbReference>
<name>A0ABU7LAF5_9NOCA</name>
<dbReference type="PANTHER" id="PTHR43767:SF10">
    <property type="entry name" value="SURFACTIN SYNTHASE SUBUNIT 1"/>
    <property type="match status" value="1"/>
</dbReference>
<organism evidence="4 5">
    <name type="scientific">Rhodococcus artemisiae</name>
    <dbReference type="NCBI Taxonomy" id="714159"/>
    <lineage>
        <taxon>Bacteria</taxon>
        <taxon>Bacillati</taxon>
        <taxon>Actinomycetota</taxon>
        <taxon>Actinomycetes</taxon>
        <taxon>Mycobacteriales</taxon>
        <taxon>Nocardiaceae</taxon>
        <taxon>Rhodococcus</taxon>
    </lineage>
</organism>
<protein>
    <submittedName>
        <fullName evidence="4">Class I adenylate-forming enzyme family protein</fullName>
    </submittedName>
</protein>
<evidence type="ECO:0000256" key="1">
    <source>
        <dbReference type="SAM" id="MobiDB-lite"/>
    </source>
</evidence>
<dbReference type="PROSITE" id="PS00455">
    <property type="entry name" value="AMP_BINDING"/>
    <property type="match status" value="1"/>
</dbReference>
<gene>
    <name evidence="4" type="ORF">Q7514_13540</name>
</gene>
<proteinExistence type="predicted"/>
<keyword evidence="2" id="KW-0472">Membrane</keyword>
<accession>A0ABU7LAF5</accession>
<dbReference type="InterPro" id="IPR045851">
    <property type="entry name" value="AMP-bd_C_sf"/>
</dbReference>